<evidence type="ECO:0000256" key="1">
    <source>
        <dbReference type="SAM" id="MobiDB-lite"/>
    </source>
</evidence>
<evidence type="ECO:0008006" key="4">
    <source>
        <dbReference type="Google" id="ProtNLM"/>
    </source>
</evidence>
<sequence>MLLRSHHQLRRKKGKGKQRKAIESDSSESEEDVVETPSTAKKNNNKGKGKKRKEKEGGYKKDGSLRICKVSDKVVREATNEMLVLAELPLAFVEGLGWKHFSGRGYEEYSWEYTHRLSLTTDIWVAPHTRASYMKITAHFIDAWWQLRKLIIGFKNVYDHRGATICRVLMDCMAEWDIKRVFCITVDNAIANSITMKLFKEEIVQIAK</sequence>
<accession>A0A6D2JH11</accession>
<proteinExistence type="predicted"/>
<feature type="compositionally biased region" description="Basic residues" evidence="1">
    <location>
        <begin position="43"/>
        <end position="53"/>
    </location>
</feature>
<dbReference type="InterPro" id="IPR012337">
    <property type="entry name" value="RNaseH-like_sf"/>
</dbReference>
<keyword evidence="3" id="KW-1185">Reference proteome</keyword>
<evidence type="ECO:0000313" key="3">
    <source>
        <dbReference type="Proteomes" id="UP000467841"/>
    </source>
</evidence>
<feature type="compositionally biased region" description="Acidic residues" evidence="1">
    <location>
        <begin position="25"/>
        <end position="34"/>
    </location>
</feature>
<feature type="compositionally biased region" description="Basic residues" evidence="1">
    <location>
        <begin position="1"/>
        <end position="19"/>
    </location>
</feature>
<dbReference type="InterPro" id="IPR052035">
    <property type="entry name" value="ZnF_BED_domain_contain"/>
</dbReference>
<evidence type="ECO:0000313" key="2">
    <source>
        <dbReference type="EMBL" id="CAA7039115.1"/>
    </source>
</evidence>
<gene>
    <name evidence="2" type="ORF">MERR_LOCUS26350</name>
</gene>
<dbReference type="EMBL" id="CACVBM020001206">
    <property type="protein sequence ID" value="CAA7039115.1"/>
    <property type="molecule type" value="Genomic_DNA"/>
</dbReference>
<feature type="region of interest" description="Disordered" evidence="1">
    <location>
        <begin position="1"/>
        <end position="58"/>
    </location>
</feature>
<dbReference type="AlphaFoldDB" id="A0A6D2JH11"/>
<dbReference type="Proteomes" id="UP000467841">
    <property type="component" value="Unassembled WGS sequence"/>
</dbReference>
<organism evidence="2 3">
    <name type="scientific">Microthlaspi erraticum</name>
    <dbReference type="NCBI Taxonomy" id="1685480"/>
    <lineage>
        <taxon>Eukaryota</taxon>
        <taxon>Viridiplantae</taxon>
        <taxon>Streptophyta</taxon>
        <taxon>Embryophyta</taxon>
        <taxon>Tracheophyta</taxon>
        <taxon>Spermatophyta</taxon>
        <taxon>Magnoliopsida</taxon>
        <taxon>eudicotyledons</taxon>
        <taxon>Gunneridae</taxon>
        <taxon>Pentapetalae</taxon>
        <taxon>rosids</taxon>
        <taxon>malvids</taxon>
        <taxon>Brassicales</taxon>
        <taxon>Brassicaceae</taxon>
        <taxon>Coluteocarpeae</taxon>
        <taxon>Microthlaspi</taxon>
    </lineage>
</organism>
<dbReference type="PANTHER" id="PTHR46481">
    <property type="entry name" value="ZINC FINGER BED DOMAIN-CONTAINING PROTEIN 4"/>
    <property type="match status" value="1"/>
</dbReference>
<name>A0A6D2JH11_9BRAS</name>
<dbReference type="OrthoDB" id="1937726at2759"/>
<dbReference type="PANTHER" id="PTHR46481:SF2">
    <property type="entry name" value="BED-TYPE DOMAIN-CONTAINING PROTEIN"/>
    <property type="match status" value="1"/>
</dbReference>
<protein>
    <recommendedName>
        <fullName evidence="4">DUF659 domain-containing protein</fullName>
    </recommendedName>
</protein>
<dbReference type="SUPFAM" id="SSF53098">
    <property type="entry name" value="Ribonuclease H-like"/>
    <property type="match status" value="1"/>
</dbReference>
<comment type="caution">
    <text evidence="2">The sequence shown here is derived from an EMBL/GenBank/DDBJ whole genome shotgun (WGS) entry which is preliminary data.</text>
</comment>
<reference evidence="2" key="1">
    <citation type="submission" date="2020-01" db="EMBL/GenBank/DDBJ databases">
        <authorList>
            <person name="Mishra B."/>
        </authorList>
    </citation>
    <scope>NUCLEOTIDE SEQUENCE [LARGE SCALE GENOMIC DNA]</scope>
</reference>